<accession>A0A060QKN5</accession>
<feature type="domain" description="Fibronectin type III-like" evidence="4">
    <location>
        <begin position="671"/>
        <end position="737"/>
    </location>
</feature>
<dbReference type="InterPro" id="IPR002772">
    <property type="entry name" value="Glyco_hydro_3_C"/>
</dbReference>
<keyword evidence="5" id="KW-0326">Glycosidase</keyword>
<evidence type="ECO:0000256" key="3">
    <source>
        <dbReference type="SAM" id="MobiDB-lite"/>
    </source>
</evidence>
<dbReference type="Gene3D" id="3.40.50.1700">
    <property type="entry name" value="Glycoside hydrolase family 3 C-terminal domain"/>
    <property type="match status" value="1"/>
</dbReference>
<evidence type="ECO:0000259" key="4">
    <source>
        <dbReference type="SMART" id="SM01217"/>
    </source>
</evidence>
<dbReference type="EMBL" id="CBLX010000013">
    <property type="protein sequence ID" value="CDG40061.1"/>
    <property type="molecule type" value="Genomic_DNA"/>
</dbReference>
<dbReference type="Gene3D" id="2.60.40.10">
    <property type="entry name" value="Immunoglobulins"/>
    <property type="match status" value="1"/>
</dbReference>
<evidence type="ECO:0000313" key="5">
    <source>
        <dbReference type="EMBL" id="CDG40061.1"/>
    </source>
</evidence>
<dbReference type="Proteomes" id="UP000027583">
    <property type="component" value="Unassembled WGS sequence"/>
</dbReference>
<dbReference type="Pfam" id="PF14310">
    <property type="entry name" value="Fn3-like"/>
    <property type="match status" value="1"/>
</dbReference>
<dbReference type="PANTHER" id="PTHR42715:SF10">
    <property type="entry name" value="BETA-GLUCOSIDASE"/>
    <property type="match status" value="1"/>
</dbReference>
<comment type="caution">
    <text evidence="5">The sequence shown here is derived from an EMBL/GenBank/DDBJ whole genome shotgun (WGS) entry which is preliminary data.</text>
</comment>
<organism evidence="5 6">
    <name type="scientific">Asaia bogorensis</name>
    <dbReference type="NCBI Taxonomy" id="91915"/>
    <lineage>
        <taxon>Bacteria</taxon>
        <taxon>Pseudomonadati</taxon>
        <taxon>Pseudomonadota</taxon>
        <taxon>Alphaproteobacteria</taxon>
        <taxon>Acetobacterales</taxon>
        <taxon>Acetobacteraceae</taxon>
        <taxon>Asaia</taxon>
    </lineage>
</organism>
<dbReference type="SUPFAM" id="SSF52279">
    <property type="entry name" value="Beta-D-glucan exohydrolase, C-terminal domain"/>
    <property type="match status" value="1"/>
</dbReference>
<gene>
    <name evidence="5" type="ORF">ASAP_2016</name>
</gene>
<dbReference type="PRINTS" id="PR00133">
    <property type="entry name" value="GLHYDRLASE3"/>
</dbReference>
<protein>
    <submittedName>
        <fullName evidence="5">Beta-glucosidase</fullName>
        <ecNumber evidence="5">3.2.1.21</ecNumber>
    </submittedName>
</protein>
<dbReference type="InterPro" id="IPR017853">
    <property type="entry name" value="GH"/>
</dbReference>
<dbReference type="Gene3D" id="3.20.20.300">
    <property type="entry name" value="Glycoside hydrolase, family 3, N-terminal domain"/>
    <property type="match status" value="1"/>
</dbReference>
<reference evidence="5 6" key="1">
    <citation type="journal article" date="2014" name="Genome Biol. Evol.">
        <title>Acetic acid bacteria genomes reveal functional traits for adaptation to life in insect guts.</title>
        <authorList>
            <person name="Chouaia B."/>
            <person name="Gaiarsa S."/>
            <person name="Crotti E."/>
            <person name="Comandatore F."/>
            <person name="Degli Esposti M."/>
            <person name="Ricci I."/>
            <person name="Alma A."/>
            <person name="Favia G."/>
            <person name="Bandi C."/>
            <person name="Daffonchio D."/>
        </authorList>
    </citation>
    <scope>NUCLEOTIDE SEQUENCE [LARGE SCALE GENOMIC DNA]</scope>
    <source>
        <strain evidence="5 6">SF2.1</strain>
    </source>
</reference>
<dbReference type="eggNOG" id="COG1472">
    <property type="taxonomic scope" value="Bacteria"/>
</dbReference>
<keyword evidence="2 5" id="KW-0378">Hydrolase</keyword>
<dbReference type="InterPro" id="IPR001764">
    <property type="entry name" value="Glyco_hydro_3_N"/>
</dbReference>
<dbReference type="SMART" id="SM01217">
    <property type="entry name" value="Fn3_like"/>
    <property type="match status" value="1"/>
</dbReference>
<dbReference type="InterPro" id="IPR013783">
    <property type="entry name" value="Ig-like_fold"/>
</dbReference>
<reference evidence="5 6" key="2">
    <citation type="journal article" date="2014" name="PLoS ONE">
        <title>Evolution of mitochondria reconstructed from the energy metabolism of living bacteria.</title>
        <authorList>
            <person name="Degli Esposti M."/>
            <person name="Chouaia B."/>
            <person name="Comandatore F."/>
            <person name="Crotti E."/>
            <person name="Sassera D."/>
            <person name="Lievens P.M."/>
            <person name="Daffonchio D."/>
            <person name="Bandi C."/>
        </authorList>
    </citation>
    <scope>NUCLEOTIDE SEQUENCE [LARGE SCALE GENOMIC DNA]</scope>
    <source>
        <strain evidence="5 6">SF2.1</strain>
    </source>
</reference>
<dbReference type="Pfam" id="PF00933">
    <property type="entry name" value="Glyco_hydro_3"/>
    <property type="match status" value="1"/>
</dbReference>
<proteinExistence type="inferred from homology"/>
<evidence type="ECO:0000313" key="6">
    <source>
        <dbReference type="Proteomes" id="UP000027583"/>
    </source>
</evidence>
<dbReference type="SUPFAM" id="SSF51445">
    <property type="entry name" value="(Trans)glycosidases"/>
    <property type="match status" value="1"/>
</dbReference>
<dbReference type="EC" id="3.2.1.21" evidence="5"/>
<dbReference type="PANTHER" id="PTHR42715">
    <property type="entry name" value="BETA-GLUCOSIDASE"/>
    <property type="match status" value="1"/>
</dbReference>
<dbReference type="InterPro" id="IPR050288">
    <property type="entry name" value="Cellulose_deg_GH3"/>
</dbReference>
<dbReference type="InterPro" id="IPR036962">
    <property type="entry name" value="Glyco_hydro_3_N_sf"/>
</dbReference>
<dbReference type="AlphaFoldDB" id="A0A060QKN5"/>
<dbReference type="Pfam" id="PF01915">
    <property type="entry name" value="Glyco_hydro_3_C"/>
    <property type="match status" value="1"/>
</dbReference>
<evidence type="ECO:0000256" key="1">
    <source>
        <dbReference type="ARBA" id="ARBA00005336"/>
    </source>
</evidence>
<dbReference type="GO" id="GO:0005975">
    <property type="term" value="P:carbohydrate metabolic process"/>
    <property type="evidence" value="ECO:0007669"/>
    <property type="project" value="InterPro"/>
</dbReference>
<sequence length="762" mass="81299">MRFPSCEYPLKMMRLISIMDTTTSRADTQGTGTGTGTCTGPREGTPLWLDPTLDPDTRARAATEAMSHTQKMSWMAGPMAIPIGDESKPEGAIGSAGYFPAMPELGIPAQQQSDASLGIGNLNSVRPNDNATALPSSLMLGASFDPELARETGRVVGCEGRAKGFNVVLGGGANLVREPRGGRIFEYISEDPLLTGQIAGASIEGIQSQKVVSTIKHYAINPEETGRVMISSDIDEAALRESDLLAFEIAIEIGSPGAVMPGYNLVNGHWASENTFLLSEVLRRDWGYRGWVMSDWGATHTTVKAITAGLDVQSGANIDPKPYFGALLDEAIAAGEVPRARLDQSIQRQLRSLFAVGAIDDPAEPGGSIDFEAHKRIAQRAAEGGIVLLRNENTLLPLKAAAQNILLIGARADQGVLSGGGSSSVTLKGSLKMEGATFAGVPLEKVYHPSSPMRAIAAAAPQAHLGYDDGQDIDRAAGLAAAADIVVIFAELWRTEGQDVQGLSLPGEQERLIERVAAANANTVVVLETGGPVLMPWRDKVPAILHAFYAGSGGGEAMASILFGRVNPSGRLPFTIPLSESDLPRLGQIDPQTVISNPGEPVDKPIVHRDYAIEGADTGYRWFSRTGKSVAYPFGFGLSYTHFDHGDVTIDPQALVARLPVTNTGPVSGAEVVQIYATLEGDSSFQPRLVGFAKIMLAPGETEEVQVSLEPRLLARVEGENWVRKAGRYRFDLRRDAVTPITGQSLTLDEWVRPLRHEAAID</sequence>
<evidence type="ECO:0000256" key="2">
    <source>
        <dbReference type="ARBA" id="ARBA00022801"/>
    </source>
</evidence>
<dbReference type="InterPro" id="IPR036881">
    <property type="entry name" value="Glyco_hydro_3_C_sf"/>
</dbReference>
<dbReference type="InterPro" id="IPR026891">
    <property type="entry name" value="Fn3-like"/>
</dbReference>
<feature type="region of interest" description="Disordered" evidence="3">
    <location>
        <begin position="23"/>
        <end position="54"/>
    </location>
</feature>
<comment type="similarity">
    <text evidence="1">Belongs to the glycosyl hydrolase 3 family.</text>
</comment>
<name>A0A060QKN5_9PROT</name>
<dbReference type="GO" id="GO:0008422">
    <property type="term" value="F:beta-glucosidase activity"/>
    <property type="evidence" value="ECO:0007669"/>
    <property type="project" value="UniProtKB-EC"/>
</dbReference>